<sequence>MKIDSIFSGVVIEMQVAGFLSTGYKMHLNRNFSFLKSTEATQFLRADKFKATFGNMDYNTIFQKNLVR</sequence>
<evidence type="ECO:0000313" key="2">
    <source>
        <dbReference type="Proteomes" id="UP001566132"/>
    </source>
</evidence>
<gene>
    <name evidence="1" type="ORF">ABEB36_009201</name>
</gene>
<proteinExistence type="predicted"/>
<accession>A0ABD1EPG3</accession>
<reference evidence="1 2" key="1">
    <citation type="submission" date="2024-05" db="EMBL/GenBank/DDBJ databases">
        <title>Genetic variation in Jamaican populations of the coffee berry borer (Hypothenemus hampei).</title>
        <authorList>
            <person name="Errbii M."/>
            <person name="Myrie A."/>
        </authorList>
    </citation>
    <scope>NUCLEOTIDE SEQUENCE [LARGE SCALE GENOMIC DNA]</scope>
    <source>
        <strain evidence="1">JA-Hopewell-2020-01-JO</strain>
        <tissue evidence="1">Whole body</tissue>
    </source>
</reference>
<dbReference type="EMBL" id="JBDJPC010000006">
    <property type="protein sequence ID" value="KAL1498394.1"/>
    <property type="molecule type" value="Genomic_DNA"/>
</dbReference>
<name>A0ABD1EPG3_HYPHA</name>
<evidence type="ECO:0000313" key="1">
    <source>
        <dbReference type="EMBL" id="KAL1498394.1"/>
    </source>
</evidence>
<organism evidence="1 2">
    <name type="scientific">Hypothenemus hampei</name>
    <name type="common">Coffee berry borer</name>
    <dbReference type="NCBI Taxonomy" id="57062"/>
    <lineage>
        <taxon>Eukaryota</taxon>
        <taxon>Metazoa</taxon>
        <taxon>Ecdysozoa</taxon>
        <taxon>Arthropoda</taxon>
        <taxon>Hexapoda</taxon>
        <taxon>Insecta</taxon>
        <taxon>Pterygota</taxon>
        <taxon>Neoptera</taxon>
        <taxon>Endopterygota</taxon>
        <taxon>Coleoptera</taxon>
        <taxon>Polyphaga</taxon>
        <taxon>Cucujiformia</taxon>
        <taxon>Curculionidae</taxon>
        <taxon>Scolytinae</taxon>
        <taxon>Hypothenemus</taxon>
    </lineage>
</organism>
<protein>
    <submittedName>
        <fullName evidence="1">Uncharacterized protein</fullName>
    </submittedName>
</protein>
<comment type="caution">
    <text evidence="1">The sequence shown here is derived from an EMBL/GenBank/DDBJ whole genome shotgun (WGS) entry which is preliminary data.</text>
</comment>
<dbReference type="AlphaFoldDB" id="A0ABD1EPG3"/>
<keyword evidence="2" id="KW-1185">Reference proteome</keyword>
<dbReference type="Proteomes" id="UP001566132">
    <property type="component" value="Unassembled WGS sequence"/>
</dbReference>